<proteinExistence type="predicted"/>
<gene>
    <name evidence="1" type="ORF">EMEDMD4_310124</name>
</gene>
<dbReference type="AlphaFoldDB" id="A0A508WX32"/>
<evidence type="ECO:0000313" key="1">
    <source>
        <dbReference type="EMBL" id="VTZ61875.1"/>
    </source>
</evidence>
<sequence>MNSDRSEIKNEIDFNKLERGAGGKPHTPFLIPL</sequence>
<reference evidence="1" key="1">
    <citation type="submission" date="2019-06" db="EMBL/GenBank/DDBJ databases">
        <authorList>
            <person name="Le Quere A."/>
            <person name="Colella S."/>
        </authorList>
    </citation>
    <scope>NUCLEOTIDE SEQUENCE</scope>
    <source>
        <strain evidence="1">EmedicaeMD41</strain>
    </source>
</reference>
<protein>
    <submittedName>
        <fullName evidence="1">Uncharacterized protein</fullName>
    </submittedName>
</protein>
<accession>A0A508WX32</accession>
<organism evidence="1">
    <name type="scientific">Sinorhizobium medicae</name>
    <dbReference type="NCBI Taxonomy" id="110321"/>
    <lineage>
        <taxon>Bacteria</taxon>
        <taxon>Pseudomonadati</taxon>
        <taxon>Pseudomonadota</taxon>
        <taxon>Alphaproteobacteria</taxon>
        <taxon>Hyphomicrobiales</taxon>
        <taxon>Rhizobiaceae</taxon>
        <taxon>Sinorhizobium/Ensifer group</taxon>
        <taxon>Sinorhizobium</taxon>
    </lineage>
</organism>
<dbReference type="Proteomes" id="UP000507954">
    <property type="component" value="Unassembled WGS sequence"/>
</dbReference>
<name>A0A508WX32_9HYPH</name>
<dbReference type="EMBL" id="CABFNB010000097">
    <property type="protein sequence ID" value="VTZ61875.1"/>
    <property type="molecule type" value="Genomic_DNA"/>
</dbReference>